<dbReference type="PANTHER" id="PTHR30534">
    <property type="entry name" value="FLAGELLAR MOTOR SWITCH PROTEIN FLIG"/>
    <property type="match status" value="1"/>
</dbReference>
<feature type="domain" description="Flagellar motor switch protein FliG N-terminal" evidence="13">
    <location>
        <begin position="11"/>
        <end position="108"/>
    </location>
</feature>
<dbReference type="GO" id="GO:0003774">
    <property type="term" value="F:cytoskeletal motor activity"/>
    <property type="evidence" value="ECO:0007669"/>
    <property type="project" value="InterPro"/>
</dbReference>
<dbReference type="Proteomes" id="UP000245362">
    <property type="component" value="Unassembled WGS sequence"/>
</dbReference>
<dbReference type="GO" id="GO:0071973">
    <property type="term" value="P:bacterial-type flagellum-dependent cell motility"/>
    <property type="evidence" value="ECO:0007669"/>
    <property type="project" value="InterPro"/>
</dbReference>
<dbReference type="Pfam" id="PF14842">
    <property type="entry name" value="FliG_N"/>
    <property type="match status" value="1"/>
</dbReference>
<dbReference type="EMBL" id="QFWT01000006">
    <property type="protein sequence ID" value="PWI33030.1"/>
    <property type="molecule type" value="Genomic_DNA"/>
</dbReference>
<keyword evidence="7" id="KW-0283">Flagellar rotation</keyword>
<keyword evidence="8" id="KW-0472">Membrane</keyword>
<dbReference type="Pfam" id="PF14841">
    <property type="entry name" value="FliG_M"/>
    <property type="match status" value="1"/>
</dbReference>
<protein>
    <recommendedName>
        <fullName evidence="4">Flagellar motor switch protein FliG</fullName>
    </recommendedName>
</protein>
<evidence type="ECO:0000256" key="8">
    <source>
        <dbReference type="ARBA" id="ARBA00023136"/>
    </source>
</evidence>
<evidence type="ECO:0000256" key="2">
    <source>
        <dbReference type="ARBA" id="ARBA00004515"/>
    </source>
</evidence>
<evidence type="ECO:0000259" key="13">
    <source>
        <dbReference type="Pfam" id="PF14842"/>
    </source>
</evidence>
<dbReference type="InterPro" id="IPR028263">
    <property type="entry name" value="FliG_N"/>
</dbReference>
<organism evidence="14 15">
    <name type="scientific">Vibrio albus</name>
    <dbReference type="NCBI Taxonomy" id="2200953"/>
    <lineage>
        <taxon>Bacteria</taxon>
        <taxon>Pseudomonadati</taxon>
        <taxon>Pseudomonadota</taxon>
        <taxon>Gammaproteobacteria</taxon>
        <taxon>Vibrionales</taxon>
        <taxon>Vibrionaceae</taxon>
        <taxon>Vibrio</taxon>
    </lineage>
</organism>
<evidence type="ECO:0000313" key="15">
    <source>
        <dbReference type="Proteomes" id="UP000245362"/>
    </source>
</evidence>
<dbReference type="GO" id="GO:0005886">
    <property type="term" value="C:plasma membrane"/>
    <property type="evidence" value="ECO:0007669"/>
    <property type="project" value="UniProtKB-SubCell"/>
</dbReference>
<evidence type="ECO:0000256" key="9">
    <source>
        <dbReference type="ARBA" id="ARBA00023143"/>
    </source>
</evidence>
<keyword evidence="14" id="KW-0969">Cilium</keyword>
<gene>
    <name evidence="14" type="primary">fliG</name>
    <name evidence="14" type="ORF">DI392_12020</name>
</gene>
<comment type="similarity">
    <text evidence="3">Belongs to the FliG family.</text>
</comment>
<evidence type="ECO:0000256" key="7">
    <source>
        <dbReference type="ARBA" id="ARBA00022779"/>
    </source>
</evidence>
<keyword evidence="14" id="KW-0966">Cell projection</keyword>
<keyword evidence="14" id="KW-0282">Flagellum</keyword>
<dbReference type="PRINTS" id="PR00954">
    <property type="entry name" value="FLGMOTORFLIG"/>
</dbReference>
<evidence type="ECO:0000256" key="5">
    <source>
        <dbReference type="ARBA" id="ARBA00022475"/>
    </source>
</evidence>
<sequence>MLTNRVRKMSQLNNVEKTALVLLGMGEDAAAQVLQHFSRDEVQRVTRAMAKLNGIKSDSAKQVIHRFFQDFKEHSGIRGASKEYLSNTLHKALGNDLAKGLLNNIYGDEIRNNMQRLQWVDTDLLAKFISQEHPQMQAIFLAYLPAETSSQVLTLMPQDRHDELLYRVARIQEIDHEVARDLNELIERCIEFMSANHGTAVSGPKQAADILNRFEGDRGQLMELLKLHDESVVSEIEENMFDFMVLGRQNEKTMDRLVQEVSVELWAIALKGAEIRLQQAIKQSMPQRMIKALEDEMALKGAMAVSRVERARQDIMQIARELSDGGEIELSLYQEQTVE</sequence>
<reference evidence="14 15" key="1">
    <citation type="submission" date="2018-05" db="EMBL/GenBank/DDBJ databases">
        <title>Vibrio limimaris sp. nov., isolated from marine sediment.</title>
        <authorList>
            <person name="Li C.-M."/>
        </authorList>
    </citation>
    <scope>NUCLEOTIDE SEQUENCE [LARGE SCALE GENOMIC DNA]</scope>
    <source>
        <strain evidence="14 15">E4404</strain>
    </source>
</reference>
<evidence type="ECO:0000256" key="1">
    <source>
        <dbReference type="ARBA" id="ARBA00004117"/>
    </source>
</evidence>
<feature type="domain" description="Flagellar motor switch protein FliG middle" evidence="12">
    <location>
        <begin position="124"/>
        <end position="194"/>
    </location>
</feature>
<evidence type="ECO:0000256" key="10">
    <source>
        <dbReference type="ARBA" id="ARBA00025598"/>
    </source>
</evidence>
<evidence type="ECO:0000259" key="12">
    <source>
        <dbReference type="Pfam" id="PF14841"/>
    </source>
</evidence>
<name>A0A2U3B8A1_9VIBR</name>
<feature type="domain" description="Flagellar motor switch protein FliG C-terminal" evidence="11">
    <location>
        <begin position="225"/>
        <end position="330"/>
    </location>
</feature>
<dbReference type="InterPro" id="IPR011002">
    <property type="entry name" value="FliG_a-hlx"/>
</dbReference>
<evidence type="ECO:0000256" key="3">
    <source>
        <dbReference type="ARBA" id="ARBA00010299"/>
    </source>
</evidence>
<evidence type="ECO:0000313" key="14">
    <source>
        <dbReference type="EMBL" id="PWI33030.1"/>
    </source>
</evidence>
<comment type="caution">
    <text evidence="14">The sequence shown here is derived from an EMBL/GenBank/DDBJ whole genome shotgun (WGS) entry which is preliminary data.</text>
</comment>
<keyword evidence="6" id="KW-0145">Chemotaxis</keyword>
<comment type="function">
    <text evidence="10">FliG is one of three proteins (FliG, FliN, FliM) that forms the rotor-mounted switch complex (C ring), located at the base of the basal body. This complex interacts with the CheY and CheZ chemotaxis proteins, in addition to contacting components of the motor that determine the direction of flagellar rotation.</text>
</comment>
<proteinExistence type="inferred from homology"/>
<evidence type="ECO:0000259" key="11">
    <source>
        <dbReference type="Pfam" id="PF01706"/>
    </source>
</evidence>
<keyword evidence="5" id="KW-1003">Cell membrane</keyword>
<comment type="subcellular location">
    <subcellularLocation>
        <location evidence="1">Bacterial flagellum basal body</location>
    </subcellularLocation>
    <subcellularLocation>
        <location evidence="2">Cell inner membrane</location>
        <topology evidence="2">Peripheral membrane protein</topology>
        <orientation evidence="2">Cytoplasmic side</orientation>
    </subcellularLocation>
</comment>
<dbReference type="PANTHER" id="PTHR30534:SF0">
    <property type="entry name" value="FLAGELLAR MOTOR SWITCH PROTEIN FLIG"/>
    <property type="match status" value="1"/>
</dbReference>
<dbReference type="InterPro" id="IPR000090">
    <property type="entry name" value="Flg_Motor_Flig"/>
</dbReference>
<dbReference type="GO" id="GO:0006935">
    <property type="term" value="P:chemotaxis"/>
    <property type="evidence" value="ECO:0007669"/>
    <property type="project" value="UniProtKB-KW"/>
</dbReference>
<dbReference type="Pfam" id="PF01706">
    <property type="entry name" value="FliG_C"/>
    <property type="match status" value="1"/>
</dbReference>
<dbReference type="Gene3D" id="1.10.220.30">
    <property type="match status" value="3"/>
</dbReference>
<dbReference type="InterPro" id="IPR032779">
    <property type="entry name" value="FliG_M"/>
</dbReference>
<dbReference type="InterPro" id="IPR023087">
    <property type="entry name" value="Flg_Motor_Flig_C"/>
</dbReference>
<accession>A0A2U3B8A1</accession>
<dbReference type="SUPFAM" id="SSF48029">
    <property type="entry name" value="FliG"/>
    <property type="match status" value="2"/>
</dbReference>
<evidence type="ECO:0000256" key="4">
    <source>
        <dbReference type="ARBA" id="ARBA00021870"/>
    </source>
</evidence>
<dbReference type="GO" id="GO:0009425">
    <property type="term" value="C:bacterial-type flagellum basal body"/>
    <property type="evidence" value="ECO:0007669"/>
    <property type="project" value="UniProtKB-SubCell"/>
</dbReference>
<dbReference type="OrthoDB" id="358614at2"/>
<dbReference type="AlphaFoldDB" id="A0A2U3B8A1"/>
<keyword evidence="9" id="KW-0975">Bacterial flagellum</keyword>
<evidence type="ECO:0000256" key="6">
    <source>
        <dbReference type="ARBA" id="ARBA00022500"/>
    </source>
</evidence>
<keyword evidence="15" id="KW-1185">Reference proteome</keyword>